<evidence type="ECO:0000256" key="4">
    <source>
        <dbReference type="ARBA" id="ARBA00022692"/>
    </source>
</evidence>
<feature type="transmembrane region" description="Helical" evidence="9">
    <location>
        <begin position="175"/>
        <end position="191"/>
    </location>
</feature>
<keyword evidence="4 9" id="KW-0812">Transmembrane</keyword>
<comment type="subcellular location">
    <subcellularLocation>
        <location evidence="2">Cytoplasm</location>
    </subcellularLocation>
    <subcellularLocation>
        <location evidence="1">Membrane</location>
        <topology evidence="1">Single-pass membrane protein</topology>
    </subcellularLocation>
</comment>
<dbReference type="EMBL" id="GBHO01006817">
    <property type="protein sequence ID" value="JAG36787.1"/>
    <property type="molecule type" value="Transcribed_RNA"/>
</dbReference>
<keyword evidence="6" id="KW-0175">Coiled coil</keyword>
<sequence length="227" mass="26222">MYGAVQQENRLSKAVDIVLRHVDNLKQAYDKEKTEHEETKKLAQKETKPVSPAVSALKNEEKMLRRGSSSRRGSRSQLRRANTHKEELKTESHLEKGTEETLGNIHEKVERRCSHIVYSDDQGLSGTSQANSCTEGETDTDDDSYYEKQHVKLQNIEQIHKRLPNRYKFRKRSSFCAPPWVLKIMAYLQWLQPYEDFALQARYFLAGIFVLTAIGIVLSNFFVSQEA</sequence>
<feature type="region of interest" description="Disordered" evidence="8">
    <location>
        <begin position="122"/>
        <end position="142"/>
    </location>
</feature>
<feature type="compositionally biased region" description="Basic and acidic residues" evidence="8">
    <location>
        <begin position="83"/>
        <end position="105"/>
    </location>
</feature>
<reference evidence="10" key="2">
    <citation type="submission" date="2014-07" db="EMBL/GenBank/DDBJ databases">
        <authorList>
            <person name="Hull J."/>
        </authorList>
    </citation>
    <scope>NUCLEOTIDE SEQUENCE</scope>
</reference>
<dbReference type="GO" id="GO:0005737">
    <property type="term" value="C:cytoplasm"/>
    <property type="evidence" value="ECO:0007669"/>
    <property type="project" value="UniProtKB-SubCell"/>
</dbReference>
<keyword evidence="7 9" id="KW-0472">Membrane</keyword>
<dbReference type="InterPro" id="IPR008677">
    <property type="entry name" value="MRVI1"/>
</dbReference>
<proteinExistence type="predicted"/>
<gene>
    <name evidence="10" type="primary">LRMP</name>
    <name evidence="10" type="ORF">CM83_59393</name>
</gene>
<evidence type="ECO:0000256" key="8">
    <source>
        <dbReference type="SAM" id="MobiDB-lite"/>
    </source>
</evidence>
<evidence type="ECO:0000256" key="1">
    <source>
        <dbReference type="ARBA" id="ARBA00004167"/>
    </source>
</evidence>
<evidence type="ECO:0000256" key="9">
    <source>
        <dbReference type="SAM" id="Phobius"/>
    </source>
</evidence>
<dbReference type="PANTHER" id="PTHR15352">
    <property type="entry name" value="LYMPHOID-RESTRICTED MEMBRANE PROTEIN, JAW1"/>
    <property type="match status" value="1"/>
</dbReference>
<dbReference type="AlphaFoldDB" id="A0A0A9YUU8"/>
<dbReference type="Pfam" id="PF05781">
    <property type="entry name" value="MRVI1"/>
    <property type="match status" value="1"/>
</dbReference>
<evidence type="ECO:0000256" key="7">
    <source>
        <dbReference type="ARBA" id="ARBA00023136"/>
    </source>
</evidence>
<dbReference type="PANTHER" id="PTHR15352:SF1">
    <property type="entry name" value="KASH5-LIKE COILED-COIL DOMAIN-CONTAINING PROTEIN"/>
    <property type="match status" value="1"/>
</dbReference>
<evidence type="ECO:0000256" key="2">
    <source>
        <dbReference type="ARBA" id="ARBA00004496"/>
    </source>
</evidence>
<protein>
    <submittedName>
        <fullName evidence="10">Lymphoid-restricted membrane protein</fullName>
    </submittedName>
</protein>
<evidence type="ECO:0000256" key="3">
    <source>
        <dbReference type="ARBA" id="ARBA00022490"/>
    </source>
</evidence>
<evidence type="ECO:0000256" key="6">
    <source>
        <dbReference type="ARBA" id="ARBA00023054"/>
    </source>
</evidence>
<feature type="compositionally biased region" description="Basic and acidic residues" evidence="8">
    <location>
        <begin position="29"/>
        <end position="48"/>
    </location>
</feature>
<keyword evidence="3" id="KW-0963">Cytoplasm</keyword>
<name>A0A0A9YUU8_LYGHE</name>
<reference evidence="10" key="1">
    <citation type="journal article" date="2014" name="PLoS ONE">
        <title>Transcriptome-Based Identification of ABC Transporters in the Western Tarnished Plant Bug Lygus hesperus.</title>
        <authorList>
            <person name="Hull J.J."/>
            <person name="Chaney K."/>
            <person name="Geib S.M."/>
            <person name="Fabrick J.A."/>
            <person name="Brent C.S."/>
            <person name="Walsh D."/>
            <person name="Lavine L.C."/>
        </authorList>
    </citation>
    <scope>NUCLEOTIDE SEQUENCE</scope>
</reference>
<organism evidence="10">
    <name type="scientific">Lygus hesperus</name>
    <name type="common">Western plant bug</name>
    <dbReference type="NCBI Taxonomy" id="30085"/>
    <lineage>
        <taxon>Eukaryota</taxon>
        <taxon>Metazoa</taxon>
        <taxon>Ecdysozoa</taxon>
        <taxon>Arthropoda</taxon>
        <taxon>Hexapoda</taxon>
        <taxon>Insecta</taxon>
        <taxon>Pterygota</taxon>
        <taxon>Neoptera</taxon>
        <taxon>Paraneoptera</taxon>
        <taxon>Hemiptera</taxon>
        <taxon>Heteroptera</taxon>
        <taxon>Panheteroptera</taxon>
        <taxon>Cimicomorpha</taxon>
        <taxon>Miridae</taxon>
        <taxon>Mirini</taxon>
        <taxon>Lygus</taxon>
    </lineage>
</organism>
<feature type="region of interest" description="Disordered" evidence="8">
    <location>
        <begin position="29"/>
        <end position="105"/>
    </location>
</feature>
<evidence type="ECO:0000256" key="5">
    <source>
        <dbReference type="ARBA" id="ARBA00022989"/>
    </source>
</evidence>
<keyword evidence="5 9" id="KW-1133">Transmembrane helix</keyword>
<accession>A0A0A9YUU8</accession>
<feature type="compositionally biased region" description="Polar residues" evidence="8">
    <location>
        <begin position="122"/>
        <end position="135"/>
    </location>
</feature>
<feature type="transmembrane region" description="Helical" evidence="9">
    <location>
        <begin position="203"/>
        <end position="223"/>
    </location>
</feature>
<dbReference type="GO" id="GO:0016020">
    <property type="term" value="C:membrane"/>
    <property type="evidence" value="ECO:0007669"/>
    <property type="project" value="UniProtKB-SubCell"/>
</dbReference>
<feature type="compositionally biased region" description="Basic residues" evidence="8">
    <location>
        <begin position="68"/>
        <end position="82"/>
    </location>
</feature>
<evidence type="ECO:0000313" key="10">
    <source>
        <dbReference type="EMBL" id="JAG36787.1"/>
    </source>
</evidence>